<evidence type="ECO:0000256" key="1">
    <source>
        <dbReference type="ARBA" id="ARBA00022450"/>
    </source>
</evidence>
<evidence type="ECO:0000313" key="4">
    <source>
        <dbReference type="EMBL" id="NJC74371.1"/>
    </source>
</evidence>
<keyword evidence="1" id="KW-0596">Phosphopantetheine</keyword>
<comment type="caution">
    <text evidence="4">The sequence shown here is derived from an EMBL/GenBank/DDBJ whole genome shotgun (WGS) entry which is preliminary data.</text>
</comment>
<dbReference type="RefSeq" id="WP_167929254.1">
    <property type="nucleotide sequence ID" value="NZ_JAATVY010000109.1"/>
</dbReference>
<dbReference type="PANTHER" id="PTHR44845:SF6">
    <property type="entry name" value="BETA-ALANINE-ACTIVATING ENZYME"/>
    <property type="match status" value="1"/>
</dbReference>
<evidence type="ECO:0000259" key="3">
    <source>
        <dbReference type="Pfam" id="PF00501"/>
    </source>
</evidence>
<reference evidence="4 5" key="1">
    <citation type="submission" date="2020-03" db="EMBL/GenBank/DDBJ databases">
        <title>WGS of the type strain of Planosporangium spp.</title>
        <authorList>
            <person name="Thawai C."/>
        </authorList>
    </citation>
    <scope>NUCLEOTIDE SEQUENCE [LARGE SCALE GENOMIC DNA]</scope>
    <source>
        <strain evidence="4 5">TBRC 5610</strain>
    </source>
</reference>
<accession>A0ABX0Y7E5</accession>
<dbReference type="Proteomes" id="UP000722989">
    <property type="component" value="Unassembled WGS sequence"/>
</dbReference>
<dbReference type="Gene3D" id="3.40.50.980">
    <property type="match status" value="2"/>
</dbReference>
<dbReference type="PANTHER" id="PTHR44845">
    <property type="entry name" value="CARRIER DOMAIN-CONTAINING PROTEIN"/>
    <property type="match status" value="1"/>
</dbReference>
<keyword evidence="2" id="KW-0597">Phosphoprotein</keyword>
<feature type="domain" description="AMP-dependent synthetase/ligase" evidence="3">
    <location>
        <begin position="1"/>
        <end position="82"/>
    </location>
</feature>
<keyword evidence="5" id="KW-1185">Reference proteome</keyword>
<dbReference type="InterPro" id="IPR000873">
    <property type="entry name" value="AMP-dep_synth/lig_dom"/>
</dbReference>
<protein>
    <submittedName>
        <fullName evidence="4">AMP-binding protein</fullName>
    </submittedName>
</protein>
<gene>
    <name evidence="4" type="ORF">HC031_32355</name>
</gene>
<name>A0ABX0Y7E5_9ACTN</name>
<organism evidence="4 5">
    <name type="scientific">Planosporangium thailandense</name>
    <dbReference type="NCBI Taxonomy" id="765197"/>
    <lineage>
        <taxon>Bacteria</taxon>
        <taxon>Bacillati</taxon>
        <taxon>Actinomycetota</taxon>
        <taxon>Actinomycetes</taxon>
        <taxon>Micromonosporales</taxon>
        <taxon>Micromonosporaceae</taxon>
        <taxon>Planosporangium</taxon>
    </lineage>
</organism>
<proteinExistence type="predicted"/>
<evidence type="ECO:0000256" key="2">
    <source>
        <dbReference type="ARBA" id="ARBA00022553"/>
    </source>
</evidence>
<evidence type="ECO:0000313" key="5">
    <source>
        <dbReference type="Proteomes" id="UP000722989"/>
    </source>
</evidence>
<dbReference type="EMBL" id="JAATVY010000109">
    <property type="protein sequence ID" value="NJC74371.1"/>
    <property type="molecule type" value="Genomic_DNA"/>
</dbReference>
<dbReference type="SUPFAM" id="SSF56801">
    <property type="entry name" value="Acetyl-CoA synthetase-like"/>
    <property type="match status" value="1"/>
</dbReference>
<feature type="non-terminal residue" evidence="4">
    <location>
        <position position="82"/>
    </location>
</feature>
<dbReference type="Pfam" id="PF00501">
    <property type="entry name" value="AMP-binding"/>
    <property type="match status" value="1"/>
</dbReference>
<feature type="non-terminal residue" evidence="4">
    <location>
        <position position="1"/>
    </location>
</feature>
<sequence length="82" mass="8609">EAQVARTPDVTAVVCGDVALSFAEVNARANRLARVLVSRGVGPERVVGLALPRSVDMVVAMLAVWKAGGVYLPVDPELPADR</sequence>